<accession>A0A9E3ZU17</accession>
<protein>
    <submittedName>
        <fullName evidence="1">Type II toxin-antitoxin system RnlB family antitoxin</fullName>
    </submittedName>
</protein>
<reference evidence="1" key="1">
    <citation type="journal article" date="2021" name="PeerJ">
        <title>Extensive microbial diversity within the chicken gut microbiome revealed by metagenomics and culture.</title>
        <authorList>
            <person name="Gilroy R."/>
            <person name="Ravi A."/>
            <person name="Getino M."/>
            <person name="Pursley I."/>
            <person name="Horton D.L."/>
            <person name="Alikhan N.F."/>
            <person name="Baker D."/>
            <person name="Gharbi K."/>
            <person name="Hall N."/>
            <person name="Watson M."/>
            <person name="Adriaenssens E.M."/>
            <person name="Foster-Nyarko E."/>
            <person name="Jarju S."/>
            <person name="Secka A."/>
            <person name="Antonio M."/>
            <person name="Oren A."/>
            <person name="Chaudhuri R.R."/>
            <person name="La Ragione R."/>
            <person name="Hildebrand F."/>
            <person name="Pallen M.J."/>
        </authorList>
    </citation>
    <scope>NUCLEOTIDE SEQUENCE</scope>
    <source>
        <strain evidence="1">150</strain>
    </source>
</reference>
<proteinExistence type="predicted"/>
<gene>
    <name evidence="1" type="ORF">K8V42_09470</name>
</gene>
<reference evidence="1" key="2">
    <citation type="submission" date="2021-11" db="EMBL/GenBank/DDBJ databases">
        <authorList>
            <person name="Gilroy R."/>
        </authorList>
    </citation>
    <scope>NUCLEOTIDE SEQUENCE</scope>
    <source>
        <strain evidence="1">150</strain>
    </source>
</reference>
<comment type="caution">
    <text evidence="1">The sequence shown here is derived from an EMBL/GenBank/DDBJ whole genome shotgun (WGS) entry which is preliminary data.</text>
</comment>
<evidence type="ECO:0000313" key="1">
    <source>
        <dbReference type="EMBL" id="MCC9274505.1"/>
    </source>
</evidence>
<dbReference type="Pfam" id="PF15933">
    <property type="entry name" value="RnlB_antitoxin"/>
    <property type="match status" value="1"/>
</dbReference>
<sequence>MNTMESINVEKTKYFEVLKLDDSEFMYFFVLLSHISPSHLLKKEAVFCSDVSGKILVDRMLHVGNSRDRYVSYNIIHGNIEMESRKVEKVDRKSTLRMLGNSCYKSYPNLVNNSILNSTQKKLLLHGLSI</sequence>
<evidence type="ECO:0000313" key="2">
    <source>
        <dbReference type="Proteomes" id="UP000813384"/>
    </source>
</evidence>
<name>A0A9E3ZU17_9ENTE</name>
<dbReference type="EMBL" id="JAJJVO010000142">
    <property type="protein sequence ID" value="MCC9274505.1"/>
    <property type="molecule type" value="Genomic_DNA"/>
</dbReference>
<organism evidence="1 2">
    <name type="scientific">Enterococcus aquimarinus</name>
    <dbReference type="NCBI Taxonomy" id="328396"/>
    <lineage>
        <taxon>Bacteria</taxon>
        <taxon>Bacillati</taxon>
        <taxon>Bacillota</taxon>
        <taxon>Bacilli</taxon>
        <taxon>Lactobacillales</taxon>
        <taxon>Enterococcaceae</taxon>
        <taxon>Enterococcus</taxon>
    </lineage>
</organism>
<dbReference type="AlphaFoldDB" id="A0A9E3ZU17"/>
<dbReference type="InterPro" id="IPR031834">
    <property type="entry name" value="RnlB/LsoB_antitoxin"/>
</dbReference>
<dbReference type="Proteomes" id="UP000813384">
    <property type="component" value="Unassembled WGS sequence"/>
</dbReference>